<reference evidence="2 3" key="1">
    <citation type="submission" date="2020-08" db="EMBL/GenBank/DDBJ databases">
        <title>Genomic Encyclopedia of Type Strains, Phase IV (KMG-IV): sequencing the most valuable type-strain genomes for metagenomic binning, comparative biology and taxonomic classification.</title>
        <authorList>
            <person name="Goeker M."/>
        </authorList>
    </citation>
    <scope>NUCLEOTIDE SEQUENCE [LARGE SCALE GENOMIC DNA]</scope>
    <source>
        <strain evidence="2 3">DSM 27521</strain>
    </source>
</reference>
<feature type="region of interest" description="Disordered" evidence="1">
    <location>
        <begin position="15"/>
        <end position="42"/>
    </location>
</feature>
<dbReference type="AlphaFoldDB" id="A0A7W8KFN5"/>
<proteinExistence type="predicted"/>
<organism evidence="2 3">
    <name type="scientific">Deinococcus metalli</name>
    <dbReference type="NCBI Taxonomy" id="1141878"/>
    <lineage>
        <taxon>Bacteria</taxon>
        <taxon>Thermotogati</taxon>
        <taxon>Deinococcota</taxon>
        <taxon>Deinococci</taxon>
        <taxon>Deinococcales</taxon>
        <taxon>Deinococcaceae</taxon>
        <taxon>Deinococcus</taxon>
    </lineage>
</organism>
<evidence type="ECO:0000256" key="1">
    <source>
        <dbReference type="SAM" id="MobiDB-lite"/>
    </source>
</evidence>
<dbReference type="EMBL" id="JACHFK010000005">
    <property type="protein sequence ID" value="MBB5376873.1"/>
    <property type="molecule type" value="Genomic_DNA"/>
</dbReference>
<dbReference type="Proteomes" id="UP000539473">
    <property type="component" value="Unassembled WGS sequence"/>
</dbReference>
<name>A0A7W8KFN5_9DEIO</name>
<dbReference type="RefSeq" id="WP_260322886.1">
    <property type="nucleotide sequence ID" value="NZ_BNAJ01000005.1"/>
</dbReference>
<protein>
    <submittedName>
        <fullName evidence="2">Uncharacterized protein</fullName>
    </submittedName>
</protein>
<comment type="caution">
    <text evidence="2">The sequence shown here is derived from an EMBL/GenBank/DDBJ whole genome shotgun (WGS) entry which is preliminary data.</text>
</comment>
<evidence type="ECO:0000313" key="3">
    <source>
        <dbReference type="Proteomes" id="UP000539473"/>
    </source>
</evidence>
<sequence>MSVDLNTVLQELHGMVQRPAHGAPPPPAGAPGTPGPLSGARA</sequence>
<gene>
    <name evidence="2" type="ORF">HNQ07_002337</name>
</gene>
<evidence type="ECO:0000313" key="2">
    <source>
        <dbReference type="EMBL" id="MBB5376873.1"/>
    </source>
</evidence>
<accession>A0A7W8KFN5</accession>